<keyword evidence="2" id="KW-0326">Glycosidase</keyword>
<evidence type="ECO:0000313" key="4">
    <source>
        <dbReference type="EMBL" id="GAA0572768.1"/>
    </source>
</evidence>
<feature type="signal peptide" evidence="3">
    <location>
        <begin position="1"/>
        <end position="23"/>
    </location>
</feature>
<dbReference type="SUPFAM" id="SSF51445">
    <property type="entry name" value="(Trans)glycosidases"/>
    <property type="match status" value="1"/>
</dbReference>
<keyword evidence="1" id="KW-0378">Hydrolase</keyword>
<organism evidence="4 5">
    <name type="scientific">Rhizomicrobium electricum</name>
    <dbReference type="NCBI Taxonomy" id="480070"/>
    <lineage>
        <taxon>Bacteria</taxon>
        <taxon>Pseudomonadati</taxon>
        <taxon>Pseudomonadota</taxon>
        <taxon>Alphaproteobacteria</taxon>
        <taxon>Micropepsales</taxon>
        <taxon>Micropepsaceae</taxon>
        <taxon>Rhizomicrobium</taxon>
    </lineage>
</organism>
<gene>
    <name evidence="4" type="ORF">GCM10008942_21870</name>
</gene>
<dbReference type="InterPro" id="IPR050985">
    <property type="entry name" value="Alpha-glycosidase_related"/>
</dbReference>
<protein>
    <submittedName>
        <fullName evidence="4">Alpha-galactosidase</fullName>
    </submittedName>
</protein>
<sequence>MFPLCRRSVLALLSGAALMPLAAAEPRPSARLADSRIALEFDDGLKSRVLFRSAATWIPLTDFDASESLHLAGGKTAGPFRYAGHRETRVRDVHGSGRRHQIVGNSEDGIEKTVTLTLYDRYPGFVIQRVIYRNTGKQALGVEGWGNSAHMLKETGRGFWSWNGSSHEDRHDWVLPVKPGFNQANFMGMNGADYGGGTPIVDVWRPDAGIAVGHVELTPKLVSLPLVGTDRGAAVAVDMDDKQTLAPGAQLATFETFLTVHNGDFFRTLETYQKLMTDRGLGSPKRQAGSYESIWCAWGYGREVSVDEVRGAMPKAAELGLKWTVLDDGWQKAIGDWTPIAKKYPAGDADMKALVKTIKDAGMRPRLWIAPLAAAPGSDLLHDHSDMLLRGPWGEPQMVSFWNSLTLCPAYGPTVEWIKQVMTRIIGDWGFDGVKIDGQHLNGVAPCHNPDHRHARPTDSVEGLQNFWKAVYDTVHAINPNAVVEICPCGDSYAYHNFPYMDQAPASDPMTSFQVRLKGKSLKALMGPAAPFAGDHVELSDGGDDFASTVGIGAIVSTKFTWPGEGHGESTNVRLTPEKEAVWRKWIKIYGDKMLPLGRYRGELYDMGFDKPEAHAIEKDGRLYYAFYATEWNGPIELRGLTGRCTVHDYVEGRDLGTVSPTNPRLNVSFRRALLIEAIPTGASA</sequence>
<proteinExistence type="predicted"/>
<evidence type="ECO:0000256" key="3">
    <source>
        <dbReference type="SAM" id="SignalP"/>
    </source>
</evidence>
<dbReference type="InterPro" id="IPR002252">
    <property type="entry name" value="Glyco_hydro_36"/>
</dbReference>
<keyword evidence="5" id="KW-1185">Reference proteome</keyword>
<evidence type="ECO:0000256" key="2">
    <source>
        <dbReference type="ARBA" id="ARBA00023295"/>
    </source>
</evidence>
<dbReference type="Pfam" id="PF02065">
    <property type="entry name" value="Melibiase"/>
    <property type="match status" value="1"/>
</dbReference>
<evidence type="ECO:0000313" key="5">
    <source>
        <dbReference type="Proteomes" id="UP001499951"/>
    </source>
</evidence>
<evidence type="ECO:0000256" key="1">
    <source>
        <dbReference type="ARBA" id="ARBA00022801"/>
    </source>
</evidence>
<dbReference type="Gene3D" id="3.20.20.70">
    <property type="entry name" value="Aldolase class I"/>
    <property type="match status" value="1"/>
</dbReference>
<dbReference type="PANTHER" id="PTHR43053">
    <property type="entry name" value="GLYCOSIDASE FAMILY 31"/>
    <property type="match status" value="1"/>
</dbReference>
<dbReference type="RefSeq" id="WP_166934468.1">
    <property type="nucleotide sequence ID" value="NZ_BAAADD010000005.1"/>
</dbReference>
<feature type="chain" id="PRO_5047434526" evidence="3">
    <location>
        <begin position="24"/>
        <end position="685"/>
    </location>
</feature>
<dbReference type="InterPro" id="IPR013785">
    <property type="entry name" value="Aldolase_TIM"/>
</dbReference>
<accession>A0ABN1ERM7</accession>
<dbReference type="Proteomes" id="UP001499951">
    <property type="component" value="Unassembled WGS sequence"/>
</dbReference>
<keyword evidence="3" id="KW-0732">Signal</keyword>
<name>A0ABN1ERM7_9PROT</name>
<dbReference type="CDD" id="cd14791">
    <property type="entry name" value="GH36"/>
    <property type="match status" value="1"/>
</dbReference>
<dbReference type="PANTHER" id="PTHR43053:SF3">
    <property type="entry name" value="ALPHA-GALACTOSIDASE C-RELATED"/>
    <property type="match status" value="1"/>
</dbReference>
<dbReference type="InterPro" id="IPR017853">
    <property type="entry name" value="GH"/>
</dbReference>
<dbReference type="EMBL" id="BAAADD010000005">
    <property type="protein sequence ID" value="GAA0572768.1"/>
    <property type="molecule type" value="Genomic_DNA"/>
</dbReference>
<comment type="caution">
    <text evidence="4">The sequence shown here is derived from an EMBL/GenBank/DDBJ whole genome shotgun (WGS) entry which is preliminary data.</text>
</comment>
<reference evidence="4 5" key="1">
    <citation type="journal article" date="2019" name="Int. J. Syst. Evol. Microbiol.">
        <title>The Global Catalogue of Microorganisms (GCM) 10K type strain sequencing project: providing services to taxonomists for standard genome sequencing and annotation.</title>
        <authorList>
            <consortium name="The Broad Institute Genomics Platform"/>
            <consortium name="The Broad Institute Genome Sequencing Center for Infectious Disease"/>
            <person name="Wu L."/>
            <person name="Ma J."/>
        </authorList>
    </citation>
    <scope>NUCLEOTIDE SEQUENCE [LARGE SCALE GENOMIC DNA]</scope>
    <source>
        <strain evidence="4 5">JCM 15089</strain>
    </source>
</reference>